<evidence type="ECO:0000313" key="2">
    <source>
        <dbReference type="Proteomes" id="UP000241771"/>
    </source>
</evidence>
<accession>A0A2T3NWE8</accession>
<dbReference type="Pfam" id="PF02566">
    <property type="entry name" value="OsmC"/>
    <property type="match status" value="1"/>
</dbReference>
<sequence>MAVSVSWLEDCQFNVVTEDKFEFTIDADGKKAPCPTEVLLSALGTCSATDVVMGLQDEGVELRQFENKLTYTLTESSPRLYESVNLHFVVKAANVTEEQVSAAANNALEKYCHVCLMLQPKIKVTHSVEILKP</sequence>
<reference evidence="1 2" key="1">
    <citation type="submission" date="2018-01" db="EMBL/GenBank/DDBJ databases">
        <title>Whole genome sequencing of Histamine producing bacteria.</title>
        <authorList>
            <person name="Butler K."/>
        </authorList>
    </citation>
    <scope>NUCLEOTIDE SEQUENCE [LARGE SCALE GENOMIC DNA]</scope>
    <source>
        <strain evidence="1 2">DSM 100436</strain>
    </source>
</reference>
<evidence type="ECO:0000313" key="1">
    <source>
        <dbReference type="EMBL" id="PSW20549.1"/>
    </source>
</evidence>
<dbReference type="EMBL" id="PYMA01000003">
    <property type="protein sequence ID" value="PSW20549.1"/>
    <property type="molecule type" value="Genomic_DNA"/>
</dbReference>
<dbReference type="Gene3D" id="3.30.300.20">
    <property type="match status" value="1"/>
</dbReference>
<dbReference type="SUPFAM" id="SSF82784">
    <property type="entry name" value="OsmC-like"/>
    <property type="match status" value="1"/>
</dbReference>
<dbReference type="InterPro" id="IPR015946">
    <property type="entry name" value="KH_dom-like_a/b"/>
</dbReference>
<comment type="caution">
    <text evidence="1">The sequence shown here is derived from an EMBL/GenBank/DDBJ whole genome shotgun (WGS) entry which is preliminary data.</text>
</comment>
<dbReference type="PANTHER" id="PTHR34352:SF1">
    <property type="entry name" value="PROTEIN YHFA"/>
    <property type="match status" value="1"/>
</dbReference>
<organism evidence="1 2">
    <name type="scientific">Photobacterium sanctipauli</name>
    <dbReference type="NCBI Taxonomy" id="1342794"/>
    <lineage>
        <taxon>Bacteria</taxon>
        <taxon>Pseudomonadati</taxon>
        <taxon>Pseudomonadota</taxon>
        <taxon>Gammaproteobacteria</taxon>
        <taxon>Vibrionales</taxon>
        <taxon>Vibrionaceae</taxon>
        <taxon>Photobacterium</taxon>
    </lineage>
</organism>
<dbReference type="InterPro" id="IPR036102">
    <property type="entry name" value="OsmC/Ohrsf"/>
</dbReference>
<dbReference type="InterPro" id="IPR003718">
    <property type="entry name" value="OsmC/Ohr_fam"/>
</dbReference>
<keyword evidence="2" id="KW-1185">Reference proteome</keyword>
<dbReference type="PANTHER" id="PTHR34352">
    <property type="entry name" value="PROTEIN YHFA"/>
    <property type="match status" value="1"/>
</dbReference>
<gene>
    <name evidence="1" type="ORF">C9I98_06770</name>
</gene>
<protein>
    <submittedName>
        <fullName evidence="1">Osmotically inducible protein OsmC</fullName>
    </submittedName>
</protein>
<dbReference type="AlphaFoldDB" id="A0A2T3NWE8"/>
<proteinExistence type="predicted"/>
<name>A0A2T3NWE8_9GAMM</name>
<dbReference type="RefSeq" id="WP_036831934.1">
    <property type="nucleotide sequence ID" value="NZ_JGVO01001608.1"/>
</dbReference>
<dbReference type="Proteomes" id="UP000241771">
    <property type="component" value="Unassembled WGS sequence"/>
</dbReference>
<dbReference type="OrthoDB" id="9804010at2"/>